<reference evidence="1" key="2">
    <citation type="submission" date="2015-11" db="EMBL/GenBank/DDBJ databases">
        <authorList>
            <person name="Zhang Y."/>
            <person name="Guo Z."/>
        </authorList>
    </citation>
    <scope>NUCLEOTIDE SEQUENCE</scope>
</reference>
<evidence type="ECO:0000313" key="1">
    <source>
        <dbReference type="EMBL" id="CDS37310.1"/>
    </source>
</evidence>
<organism evidence="1 2">
    <name type="scientific">Echinococcus multilocularis</name>
    <name type="common">Fox tapeworm</name>
    <dbReference type="NCBI Taxonomy" id="6211"/>
    <lineage>
        <taxon>Eukaryota</taxon>
        <taxon>Metazoa</taxon>
        <taxon>Spiralia</taxon>
        <taxon>Lophotrochozoa</taxon>
        <taxon>Platyhelminthes</taxon>
        <taxon>Cestoda</taxon>
        <taxon>Eucestoda</taxon>
        <taxon>Cyclophyllidea</taxon>
        <taxon>Taeniidae</taxon>
        <taxon>Echinococcus</taxon>
    </lineage>
</organism>
<reference evidence="1" key="1">
    <citation type="journal article" date="2013" name="Nature">
        <title>The genomes of four tapeworm species reveal adaptations to parasitism.</title>
        <authorList>
            <person name="Tsai I.J."/>
            <person name="Zarowiecki M."/>
            <person name="Holroyd N."/>
            <person name="Garciarrubio A."/>
            <person name="Sanchez-Flores A."/>
            <person name="Brooks K.L."/>
            <person name="Tracey A."/>
            <person name="Bobes R.J."/>
            <person name="Fragoso G."/>
            <person name="Sciutto E."/>
            <person name="Aslett M."/>
            <person name="Beasley H."/>
            <person name="Bennett H.M."/>
            <person name="Cai J."/>
            <person name="Camicia F."/>
            <person name="Clark R."/>
            <person name="Cucher M."/>
            <person name="De Silva N."/>
            <person name="Day T.A."/>
            <person name="Deplazes P."/>
            <person name="Estrada K."/>
            <person name="Fernandez C."/>
            <person name="Holland P.W."/>
            <person name="Hou J."/>
            <person name="Hu S."/>
            <person name="Huckvale T."/>
            <person name="Hung S.S."/>
            <person name="Kamenetzky L."/>
            <person name="Keane J.A."/>
            <person name="Kiss F."/>
            <person name="Koziol U."/>
            <person name="Lambert O."/>
            <person name="Liu K."/>
            <person name="Luo X."/>
            <person name="Luo Y."/>
            <person name="Macchiaroli N."/>
            <person name="Nichol S."/>
            <person name="Paps J."/>
            <person name="Parkinson J."/>
            <person name="Pouchkina-Stantcheva N."/>
            <person name="Riddiford N."/>
            <person name="Rosenzvit M."/>
            <person name="Salinas G."/>
            <person name="Wasmuth J.D."/>
            <person name="Zamanian M."/>
            <person name="Zheng Y."/>
            <person name="Cai X."/>
            <person name="Soberon X."/>
            <person name="Olson P.D."/>
            <person name="Laclette J.P."/>
            <person name="Brehm K."/>
            <person name="Berriman M."/>
            <person name="Garciarrubio A."/>
            <person name="Bobes R.J."/>
            <person name="Fragoso G."/>
            <person name="Sanchez-Flores A."/>
            <person name="Estrada K."/>
            <person name="Cevallos M.A."/>
            <person name="Morett E."/>
            <person name="Gonzalez V."/>
            <person name="Portillo T."/>
            <person name="Ochoa-Leyva A."/>
            <person name="Jose M.V."/>
            <person name="Sciutto E."/>
            <person name="Landa A."/>
            <person name="Jimenez L."/>
            <person name="Valdes V."/>
            <person name="Carrero J.C."/>
            <person name="Larralde C."/>
            <person name="Morales-Montor J."/>
            <person name="Limon-Lason J."/>
            <person name="Soberon X."/>
            <person name="Laclette J.P."/>
        </authorList>
    </citation>
    <scope>NUCLEOTIDE SEQUENCE [LARGE SCALE GENOMIC DNA]</scope>
</reference>
<proteinExistence type="predicted"/>
<keyword evidence="2" id="KW-1185">Reference proteome</keyword>
<evidence type="ECO:0000313" key="2">
    <source>
        <dbReference type="Proteomes" id="UP000017246"/>
    </source>
</evidence>
<name>A0A068Y2I6_ECHMU</name>
<gene>
    <name evidence="1" type="ORF">EmuJ_000455400</name>
</gene>
<dbReference type="EMBL" id="LN902843">
    <property type="protein sequence ID" value="CDS37310.1"/>
    <property type="molecule type" value="Genomic_DNA"/>
</dbReference>
<dbReference type="Proteomes" id="UP000017246">
    <property type="component" value="Unassembled WGS sequence"/>
</dbReference>
<sequence length="71" mass="7861">MKIPTPSQAQVIEILKQLFSTPREKLKDGTKKRASIRERTSTAFPIRKEKSEALTVIGSGGIDNGPHRSQT</sequence>
<protein>
    <submittedName>
        <fullName evidence="1">Expressed protein</fullName>
    </submittedName>
</protein>
<dbReference type="AlphaFoldDB" id="A0A068Y2I6"/>
<accession>A0A068Y2I6</accession>